<reference evidence="2" key="1">
    <citation type="submission" date="2018-12" db="EMBL/GenBank/DDBJ databases">
        <title>Genome sequence of Peanibacillus sp.</title>
        <authorList>
            <person name="Subramani G."/>
            <person name="Srinivasan S."/>
            <person name="Kim M.K."/>
        </authorList>
    </citation>
    <scope>NUCLEOTIDE SEQUENCE [LARGE SCALE GENOMIC DNA]</scope>
    <source>
        <strain evidence="2">18JY67-1</strain>
    </source>
</reference>
<evidence type="ECO:0000313" key="1">
    <source>
        <dbReference type="EMBL" id="AZN41547.1"/>
    </source>
</evidence>
<dbReference type="Proteomes" id="UP000272528">
    <property type="component" value="Chromosome"/>
</dbReference>
<dbReference type="EMBL" id="CP034437">
    <property type="protein sequence ID" value="AZN41547.1"/>
    <property type="molecule type" value="Genomic_DNA"/>
</dbReference>
<dbReference type="RefSeq" id="WP_126017253.1">
    <property type="nucleotide sequence ID" value="NZ_CP034437.1"/>
</dbReference>
<evidence type="ECO:0000313" key="2">
    <source>
        <dbReference type="Proteomes" id="UP000272528"/>
    </source>
</evidence>
<dbReference type="AlphaFoldDB" id="A0A3Q8X6G2"/>
<keyword evidence="2" id="KW-1185">Reference proteome</keyword>
<name>A0A3Q8X6G2_9BACL</name>
<protein>
    <submittedName>
        <fullName evidence="1">Uncharacterized protein</fullName>
    </submittedName>
</protein>
<dbReference type="KEGG" id="palb:EJC50_19080"/>
<sequence length="170" mass="19292">MKLYKLIIYRLAKKDTPLAIIERIRHAFNTSDIDHHDTKFFISDSQHSVSGIDRLLIKIPDLDHFRYSVGTSDDFEQRLSNLSVRWEGANPKRFTNSLGMGDLIEIVGGIPRRYPLNKLTVIFDNIPILRRNPIDSKDEPIPFIAKGDVGYTRLFSPSVTGGGAITLLRV</sequence>
<organism evidence="1 2">
    <name type="scientific">Paenibacillus albus</name>
    <dbReference type="NCBI Taxonomy" id="2495582"/>
    <lineage>
        <taxon>Bacteria</taxon>
        <taxon>Bacillati</taxon>
        <taxon>Bacillota</taxon>
        <taxon>Bacilli</taxon>
        <taxon>Bacillales</taxon>
        <taxon>Paenibacillaceae</taxon>
        <taxon>Paenibacillus</taxon>
    </lineage>
</organism>
<proteinExistence type="predicted"/>
<accession>A0A3Q8X6G2</accession>
<gene>
    <name evidence="1" type="ORF">EJC50_19080</name>
</gene>